<feature type="compositionally biased region" description="Basic and acidic residues" evidence="1">
    <location>
        <begin position="67"/>
        <end position="76"/>
    </location>
</feature>
<feature type="region of interest" description="Disordered" evidence="1">
    <location>
        <begin position="16"/>
        <end position="38"/>
    </location>
</feature>
<dbReference type="Gene3D" id="2.20.25.10">
    <property type="match status" value="1"/>
</dbReference>
<organism evidence="2 3">
    <name type="scientific">Arthrobacter gallicola</name>
    <dbReference type="NCBI Taxonomy" id="2762225"/>
    <lineage>
        <taxon>Bacteria</taxon>
        <taxon>Bacillati</taxon>
        <taxon>Actinomycetota</taxon>
        <taxon>Actinomycetes</taxon>
        <taxon>Micrococcales</taxon>
        <taxon>Micrococcaceae</taxon>
        <taxon>Arthrobacter</taxon>
    </lineage>
</organism>
<feature type="compositionally biased region" description="Low complexity" evidence="1">
    <location>
        <begin position="54"/>
        <end position="65"/>
    </location>
</feature>
<sequence length="76" mass="8058">MANLTADLLDTLRCPQTHSPLKQAGDELISTAPGPDGQPVRYRIEEGIPVLLMPAGDPAAANPAAEESTRNEETHP</sequence>
<proteinExistence type="predicted"/>
<dbReference type="SUPFAM" id="SSF158997">
    <property type="entry name" value="Trm112p-like"/>
    <property type="match status" value="1"/>
</dbReference>
<dbReference type="EMBL" id="JACSQD010000005">
    <property type="protein sequence ID" value="MBD7996121.1"/>
    <property type="molecule type" value="Genomic_DNA"/>
</dbReference>
<keyword evidence="3" id="KW-1185">Reference proteome</keyword>
<gene>
    <name evidence="2" type="ORF">H9639_12510</name>
</gene>
<dbReference type="Proteomes" id="UP000609874">
    <property type="component" value="Unassembled WGS sequence"/>
</dbReference>
<dbReference type="RefSeq" id="WP_191808443.1">
    <property type="nucleotide sequence ID" value="NZ_JACSQD010000005.1"/>
</dbReference>
<comment type="caution">
    <text evidence="2">The sequence shown here is derived from an EMBL/GenBank/DDBJ whole genome shotgun (WGS) entry which is preliminary data.</text>
</comment>
<evidence type="ECO:0000313" key="2">
    <source>
        <dbReference type="EMBL" id="MBD7996121.1"/>
    </source>
</evidence>
<name>A0ABR8UVK9_9MICC</name>
<protein>
    <submittedName>
        <fullName evidence="2">Uncharacterized protein</fullName>
    </submittedName>
</protein>
<reference evidence="2 3" key="1">
    <citation type="submission" date="2020-08" db="EMBL/GenBank/DDBJ databases">
        <title>A Genomic Blueprint of the Chicken Gut Microbiome.</title>
        <authorList>
            <person name="Gilroy R."/>
            <person name="Ravi A."/>
            <person name="Getino M."/>
            <person name="Pursley I."/>
            <person name="Horton D.L."/>
            <person name="Alikhan N.-F."/>
            <person name="Baker D."/>
            <person name="Gharbi K."/>
            <person name="Hall N."/>
            <person name="Watson M."/>
            <person name="Adriaenssens E.M."/>
            <person name="Foster-Nyarko E."/>
            <person name="Jarju S."/>
            <person name="Secka A."/>
            <person name="Antonio M."/>
            <person name="Oren A."/>
            <person name="Chaudhuri R."/>
            <person name="La Ragione R.M."/>
            <person name="Hildebrand F."/>
            <person name="Pallen M.J."/>
        </authorList>
    </citation>
    <scope>NUCLEOTIDE SEQUENCE [LARGE SCALE GENOMIC DNA]</scope>
    <source>
        <strain evidence="2 3">Sa2CUA1</strain>
    </source>
</reference>
<evidence type="ECO:0000256" key="1">
    <source>
        <dbReference type="SAM" id="MobiDB-lite"/>
    </source>
</evidence>
<feature type="region of interest" description="Disordered" evidence="1">
    <location>
        <begin position="53"/>
        <end position="76"/>
    </location>
</feature>
<accession>A0ABR8UVK9</accession>
<evidence type="ECO:0000313" key="3">
    <source>
        <dbReference type="Proteomes" id="UP000609874"/>
    </source>
</evidence>